<dbReference type="InterPro" id="IPR015655">
    <property type="entry name" value="PP2C"/>
</dbReference>
<dbReference type="SMART" id="SM00332">
    <property type="entry name" value="PP2Cc"/>
    <property type="match status" value="1"/>
</dbReference>
<dbReference type="AlphaFoldDB" id="A0A2G8SKB3"/>
<dbReference type="OrthoDB" id="420076at2759"/>
<dbReference type="PANTHER" id="PTHR13832:SF792">
    <property type="entry name" value="GM14286P"/>
    <property type="match status" value="1"/>
</dbReference>
<dbReference type="PROSITE" id="PS51746">
    <property type="entry name" value="PPM_2"/>
    <property type="match status" value="1"/>
</dbReference>
<keyword evidence="3" id="KW-1185">Reference proteome</keyword>
<evidence type="ECO:0000259" key="1">
    <source>
        <dbReference type="PROSITE" id="PS51746"/>
    </source>
</evidence>
<dbReference type="EMBL" id="AYKW01000006">
    <property type="protein sequence ID" value="PIL34209.1"/>
    <property type="molecule type" value="Genomic_DNA"/>
</dbReference>
<protein>
    <recommendedName>
        <fullName evidence="1">PPM-type phosphatase domain-containing protein</fullName>
    </recommendedName>
</protein>
<dbReference type="SUPFAM" id="SSF81606">
    <property type="entry name" value="PP2C-like"/>
    <property type="match status" value="1"/>
</dbReference>
<dbReference type="InterPro" id="IPR036457">
    <property type="entry name" value="PPM-type-like_dom_sf"/>
</dbReference>
<evidence type="ECO:0000313" key="2">
    <source>
        <dbReference type="EMBL" id="PIL34209.1"/>
    </source>
</evidence>
<evidence type="ECO:0000313" key="3">
    <source>
        <dbReference type="Proteomes" id="UP000230002"/>
    </source>
</evidence>
<reference evidence="2 3" key="1">
    <citation type="journal article" date="2015" name="Sci. Rep.">
        <title>Chromosome-level genome map provides insights into diverse defense mechanisms in the medicinal fungus Ganoderma sinense.</title>
        <authorList>
            <person name="Zhu Y."/>
            <person name="Xu J."/>
            <person name="Sun C."/>
            <person name="Zhou S."/>
            <person name="Xu H."/>
            <person name="Nelson D.R."/>
            <person name="Qian J."/>
            <person name="Song J."/>
            <person name="Luo H."/>
            <person name="Xiang L."/>
            <person name="Li Y."/>
            <person name="Xu Z."/>
            <person name="Ji A."/>
            <person name="Wang L."/>
            <person name="Lu S."/>
            <person name="Hayward A."/>
            <person name="Sun W."/>
            <person name="Li X."/>
            <person name="Schwartz D.C."/>
            <person name="Wang Y."/>
            <person name="Chen S."/>
        </authorList>
    </citation>
    <scope>NUCLEOTIDE SEQUENCE [LARGE SCALE GENOMIC DNA]</scope>
    <source>
        <strain evidence="2 3">ZZ0214-1</strain>
    </source>
</reference>
<dbReference type="CDD" id="cd00143">
    <property type="entry name" value="PP2Cc"/>
    <property type="match status" value="1"/>
</dbReference>
<sequence>MVHPPVINLMPATSSDQLRALDEVKDFALTDMDRGGDERWTYRMLEEPVVSEELKRVAEPRTSAAGTVDSVSFQPCKTWHYRSQDRHKVEEWALPGGGTWTYAAVFDGHMNHDCVDFVSTRFGPYLKSLLDASLRTCPSPSALPSLVSGLLRQALLHIDQILVSDFIGLFPRELDALRRVNPTHAKNRVNDKGGENSGYRKTARAFGGSTALVTLVDPRRRHLWVANVGDCVAVLAEQDRSGNWGSRVLNSIHNGSNPGELERIRAEHPGENDCAWNNRVLGFLAPTRALGDVWLKLPAAYAELVFRHLDADWLSPELMEPHVPRIRSPPYLSSTPDVYHLDLGVGAGTSGAPSQRALILCSDGLTDMYDGYTPQEMADEWTQVIGRALGSNTGPNSGRPKTHLALSLLREAIGGSDTQLVSRCLTVEMEERWMDDTTILVQRLP</sequence>
<dbReference type="STRING" id="1077348.A0A2G8SKB3"/>
<accession>A0A2G8SKB3</accession>
<proteinExistence type="predicted"/>
<comment type="caution">
    <text evidence="2">The sequence shown here is derived from an EMBL/GenBank/DDBJ whole genome shotgun (WGS) entry which is preliminary data.</text>
</comment>
<dbReference type="Proteomes" id="UP000230002">
    <property type="component" value="Unassembled WGS sequence"/>
</dbReference>
<name>A0A2G8SKB3_9APHY</name>
<gene>
    <name evidence="2" type="ORF">GSI_03920</name>
</gene>
<organism evidence="2 3">
    <name type="scientific">Ganoderma sinense ZZ0214-1</name>
    <dbReference type="NCBI Taxonomy" id="1077348"/>
    <lineage>
        <taxon>Eukaryota</taxon>
        <taxon>Fungi</taxon>
        <taxon>Dikarya</taxon>
        <taxon>Basidiomycota</taxon>
        <taxon>Agaricomycotina</taxon>
        <taxon>Agaricomycetes</taxon>
        <taxon>Polyporales</taxon>
        <taxon>Polyporaceae</taxon>
        <taxon>Ganoderma</taxon>
    </lineage>
</organism>
<dbReference type="PANTHER" id="PTHR13832">
    <property type="entry name" value="PROTEIN PHOSPHATASE 2C"/>
    <property type="match status" value="1"/>
</dbReference>
<feature type="domain" description="PPM-type phosphatase" evidence="1">
    <location>
        <begin position="67"/>
        <end position="444"/>
    </location>
</feature>
<dbReference type="InterPro" id="IPR001932">
    <property type="entry name" value="PPM-type_phosphatase-like_dom"/>
</dbReference>
<dbReference type="Gene3D" id="3.60.40.10">
    <property type="entry name" value="PPM-type phosphatase domain"/>
    <property type="match status" value="1"/>
</dbReference>
<dbReference type="GO" id="GO:0004722">
    <property type="term" value="F:protein serine/threonine phosphatase activity"/>
    <property type="evidence" value="ECO:0007669"/>
    <property type="project" value="InterPro"/>
</dbReference>
<dbReference type="Pfam" id="PF00481">
    <property type="entry name" value="PP2C"/>
    <property type="match status" value="1"/>
</dbReference>